<dbReference type="InterPro" id="IPR001845">
    <property type="entry name" value="HTH_ArsR_DNA-bd_dom"/>
</dbReference>
<dbReference type="Proteomes" id="UP000318297">
    <property type="component" value="Unassembled WGS sequence"/>
</dbReference>
<dbReference type="PANTHER" id="PTHR43132">
    <property type="entry name" value="ARSENICAL RESISTANCE OPERON REPRESSOR ARSR-RELATED"/>
    <property type="match status" value="1"/>
</dbReference>
<dbReference type="Gene3D" id="1.10.10.10">
    <property type="entry name" value="Winged helix-like DNA-binding domain superfamily/Winged helix DNA-binding domain"/>
    <property type="match status" value="1"/>
</dbReference>
<accession>A0A561EC12</accession>
<proteinExistence type="predicted"/>
<comment type="caution">
    <text evidence="5">The sequence shown here is derived from an EMBL/GenBank/DDBJ whole genome shotgun (WGS) entry which is preliminary data.</text>
</comment>
<dbReference type="PANTHER" id="PTHR43132:SF8">
    <property type="entry name" value="HTH-TYPE TRANSCRIPTIONAL REGULATOR KMTR"/>
    <property type="match status" value="1"/>
</dbReference>
<evidence type="ECO:0000256" key="2">
    <source>
        <dbReference type="ARBA" id="ARBA00023125"/>
    </source>
</evidence>
<dbReference type="InterPro" id="IPR011991">
    <property type="entry name" value="ArsR-like_HTH"/>
</dbReference>
<evidence type="ECO:0000256" key="1">
    <source>
        <dbReference type="ARBA" id="ARBA00023015"/>
    </source>
</evidence>
<dbReference type="CDD" id="cd00090">
    <property type="entry name" value="HTH_ARSR"/>
    <property type="match status" value="1"/>
</dbReference>
<organism evidence="5 6">
    <name type="scientific">Rudaeicoccus suwonensis</name>
    <dbReference type="NCBI Taxonomy" id="657409"/>
    <lineage>
        <taxon>Bacteria</taxon>
        <taxon>Bacillati</taxon>
        <taxon>Actinomycetota</taxon>
        <taxon>Actinomycetes</taxon>
        <taxon>Micrococcales</taxon>
        <taxon>Dermacoccaceae</taxon>
        <taxon>Rudaeicoccus</taxon>
    </lineage>
</organism>
<protein>
    <submittedName>
        <fullName evidence="5">Helix-turn-helix protein</fullName>
    </submittedName>
</protein>
<dbReference type="Pfam" id="PF12802">
    <property type="entry name" value="MarR_2"/>
    <property type="match status" value="1"/>
</dbReference>
<evidence type="ECO:0000256" key="3">
    <source>
        <dbReference type="ARBA" id="ARBA00023163"/>
    </source>
</evidence>
<dbReference type="RefSeq" id="WP_170226447.1">
    <property type="nucleotide sequence ID" value="NZ_VIVQ01000001.1"/>
</dbReference>
<dbReference type="SMART" id="SM00418">
    <property type="entry name" value="HTH_ARSR"/>
    <property type="match status" value="1"/>
</dbReference>
<dbReference type="AlphaFoldDB" id="A0A561EC12"/>
<keyword evidence="3" id="KW-0804">Transcription</keyword>
<dbReference type="InterPro" id="IPR036390">
    <property type="entry name" value="WH_DNA-bd_sf"/>
</dbReference>
<name>A0A561EC12_9MICO</name>
<dbReference type="EMBL" id="VIVQ01000001">
    <property type="protein sequence ID" value="TWE13145.1"/>
    <property type="molecule type" value="Genomic_DNA"/>
</dbReference>
<evidence type="ECO:0000259" key="4">
    <source>
        <dbReference type="SMART" id="SM00418"/>
    </source>
</evidence>
<evidence type="ECO:0000313" key="6">
    <source>
        <dbReference type="Proteomes" id="UP000318297"/>
    </source>
</evidence>
<dbReference type="InterPro" id="IPR051011">
    <property type="entry name" value="Metal_resp_trans_reg"/>
</dbReference>
<dbReference type="GO" id="GO:0003700">
    <property type="term" value="F:DNA-binding transcription factor activity"/>
    <property type="evidence" value="ECO:0007669"/>
    <property type="project" value="InterPro"/>
</dbReference>
<sequence length="89" mass="9161">MKTSKAAAPSESAVARLIGESRLMVLVAAQQPRTTSELADACFMSAPSASRHAAVLREAGLISSTRCGQTVVHAMTQLGALLLCGMNGC</sequence>
<keyword evidence="2" id="KW-0238">DNA-binding</keyword>
<reference evidence="5 6" key="1">
    <citation type="submission" date="2019-06" db="EMBL/GenBank/DDBJ databases">
        <title>Sequencing the genomes of 1000 actinobacteria strains.</title>
        <authorList>
            <person name="Klenk H.-P."/>
        </authorList>
    </citation>
    <scope>NUCLEOTIDE SEQUENCE [LARGE SCALE GENOMIC DNA]</scope>
    <source>
        <strain evidence="5 6">DSM 19560</strain>
    </source>
</reference>
<evidence type="ECO:0000313" key="5">
    <source>
        <dbReference type="EMBL" id="TWE13145.1"/>
    </source>
</evidence>
<gene>
    <name evidence="5" type="ORF">BKA23_1974</name>
</gene>
<dbReference type="InterPro" id="IPR000835">
    <property type="entry name" value="HTH_MarR-typ"/>
</dbReference>
<keyword evidence="1" id="KW-0805">Transcription regulation</keyword>
<dbReference type="SUPFAM" id="SSF46785">
    <property type="entry name" value="Winged helix' DNA-binding domain"/>
    <property type="match status" value="1"/>
</dbReference>
<dbReference type="InterPro" id="IPR036388">
    <property type="entry name" value="WH-like_DNA-bd_sf"/>
</dbReference>
<keyword evidence="6" id="KW-1185">Reference proteome</keyword>
<feature type="domain" description="HTH arsR-type" evidence="4">
    <location>
        <begin position="13"/>
        <end position="84"/>
    </location>
</feature>
<dbReference type="GO" id="GO:0003677">
    <property type="term" value="F:DNA binding"/>
    <property type="evidence" value="ECO:0007669"/>
    <property type="project" value="UniProtKB-KW"/>
</dbReference>